<dbReference type="GO" id="GO:0052691">
    <property type="term" value="F:UDP-arabinopyranose mutase activity"/>
    <property type="evidence" value="ECO:0007669"/>
    <property type="project" value="TreeGrafter"/>
</dbReference>
<name>A0A420ZAX1_UNCK3</name>
<comment type="caution">
    <text evidence="3">The sequence shown here is derived from an EMBL/GenBank/DDBJ whole genome shotgun (WGS) entry which is preliminary data.</text>
</comment>
<comment type="subcellular location">
    <subcellularLocation>
        <location evidence="1">Golgi apparatus</location>
    </subcellularLocation>
</comment>
<organism evidence="3 4">
    <name type="scientific">candidate division Kazan bacterium</name>
    <dbReference type="NCBI Taxonomy" id="2202143"/>
    <lineage>
        <taxon>Bacteria</taxon>
        <taxon>Bacteria division Kazan-3B-28</taxon>
    </lineage>
</organism>
<proteinExistence type="predicted"/>
<evidence type="ECO:0000256" key="2">
    <source>
        <dbReference type="ARBA" id="ARBA00023034"/>
    </source>
</evidence>
<dbReference type="GO" id="GO:0005829">
    <property type="term" value="C:cytosol"/>
    <property type="evidence" value="ECO:0007669"/>
    <property type="project" value="TreeGrafter"/>
</dbReference>
<evidence type="ECO:0000313" key="4">
    <source>
        <dbReference type="Proteomes" id="UP000281261"/>
    </source>
</evidence>
<dbReference type="PANTHER" id="PTHR31682">
    <property type="entry name" value="UDP-ARABINOSE MUTASE"/>
    <property type="match status" value="1"/>
</dbReference>
<evidence type="ECO:0008006" key="5">
    <source>
        <dbReference type="Google" id="ProtNLM"/>
    </source>
</evidence>
<gene>
    <name evidence="3" type="ORF">DRH29_05735</name>
</gene>
<sequence length="370" mass="43421">MKSCIVLTTINIPTLLLDYAKNFVKYNKHDVGFIVIGDIPSPHDKAKKIIQEVKNMGFEAEYYDVLMQRRWLRKFPGFAKMIPYRSDNRRNIGFLLAAQKGAEIIITIDDDNYVTEEDYLKYHNIVGKSVKLPTVSSSTGWFNPCSLLETNHGRVIYPRGYPFSKRIKEEKYHFEETFGRVVLNMGLWINDPDVDAVTHLANPTKIIRMKSKNEHIMLAPGTFSPINTQNTAFHRKILPCYYYVLMKAKIGGLMIDRYGDIWSGFFAKKAIDRMDERVTIGKPLTNHRRNVHNFLEDLKQELWGMLITEKLVDWLEKIQLEEKDYFEAYLEIAEKLQVFKETFKEYAIRKYLEKIIQAMNMWVNVCCRIM</sequence>
<dbReference type="Pfam" id="PF03214">
    <property type="entry name" value="RGP"/>
    <property type="match status" value="1"/>
</dbReference>
<accession>A0A420ZAX1</accession>
<dbReference type="EMBL" id="QMNG01000117">
    <property type="protein sequence ID" value="RLC35805.1"/>
    <property type="molecule type" value="Genomic_DNA"/>
</dbReference>
<reference evidence="3 4" key="1">
    <citation type="submission" date="2018-06" db="EMBL/GenBank/DDBJ databases">
        <title>Extensive metabolic versatility and redundancy in microbially diverse, dynamic hydrothermal sediments.</title>
        <authorList>
            <person name="Dombrowski N."/>
            <person name="Teske A."/>
            <person name="Baker B.J."/>
        </authorList>
    </citation>
    <scope>NUCLEOTIDE SEQUENCE [LARGE SCALE GENOMIC DNA]</scope>
    <source>
        <strain evidence="3">B79_G16</strain>
    </source>
</reference>
<evidence type="ECO:0000313" key="3">
    <source>
        <dbReference type="EMBL" id="RLC35805.1"/>
    </source>
</evidence>
<dbReference type="PANTHER" id="PTHR31682:SF44">
    <property type="entry name" value="UDP-ARABINOPYRANOSE MUTASE 3"/>
    <property type="match status" value="1"/>
</dbReference>
<dbReference type="SUPFAM" id="SSF53448">
    <property type="entry name" value="Nucleotide-diphospho-sugar transferases"/>
    <property type="match status" value="1"/>
</dbReference>
<evidence type="ECO:0000256" key="1">
    <source>
        <dbReference type="ARBA" id="ARBA00004555"/>
    </source>
</evidence>
<dbReference type="InterPro" id="IPR029044">
    <property type="entry name" value="Nucleotide-diphossugar_trans"/>
</dbReference>
<dbReference type="GO" id="GO:0033356">
    <property type="term" value="P:UDP-L-arabinose metabolic process"/>
    <property type="evidence" value="ECO:0007669"/>
    <property type="project" value="TreeGrafter"/>
</dbReference>
<dbReference type="InterPro" id="IPR037595">
    <property type="entry name" value="RGP_fam"/>
</dbReference>
<protein>
    <recommendedName>
        <fullName evidence="5">Glycosyltransferase 2-like domain-containing protein</fullName>
    </recommendedName>
</protein>
<keyword evidence="2" id="KW-0333">Golgi apparatus</keyword>
<dbReference type="AlphaFoldDB" id="A0A420ZAX1"/>
<dbReference type="Proteomes" id="UP000281261">
    <property type="component" value="Unassembled WGS sequence"/>
</dbReference>